<dbReference type="InterPro" id="IPR050093">
    <property type="entry name" value="ABC_SmlMolc_Importer"/>
</dbReference>
<keyword evidence="7" id="KW-0406">Ion transport</keyword>
<keyword evidence="5 10" id="KW-0067">ATP-binding</keyword>
<evidence type="ECO:0000256" key="7">
    <source>
        <dbReference type="ARBA" id="ARBA00023065"/>
    </source>
</evidence>
<evidence type="ECO:0000256" key="8">
    <source>
        <dbReference type="ARBA" id="ARBA00023136"/>
    </source>
</evidence>
<dbReference type="RefSeq" id="WP_048637791.1">
    <property type="nucleotide sequence ID" value="NZ_CGIG01000001.1"/>
</dbReference>
<dbReference type="Gene3D" id="3.40.50.300">
    <property type="entry name" value="P-loop containing nucleotide triphosphate hydrolases"/>
    <property type="match status" value="1"/>
</dbReference>
<name>A0A0G4JWM3_9GAMM</name>
<dbReference type="SUPFAM" id="SSF52540">
    <property type="entry name" value="P-loop containing nucleoside triphosphate hydrolases"/>
    <property type="match status" value="1"/>
</dbReference>
<evidence type="ECO:0000256" key="6">
    <source>
        <dbReference type="ARBA" id="ARBA00023004"/>
    </source>
</evidence>
<dbReference type="OrthoDB" id="9802264at2"/>
<dbReference type="PANTHER" id="PTHR42781:SF4">
    <property type="entry name" value="SPERMIDINE_PUTRESCINE IMPORT ATP-BINDING PROTEIN POTA"/>
    <property type="match status" value="1"/>
</dbReference>
<dbReference type="PANTHER" id="PTHR42781">
    <property type="entry name" value="SPERMIDINE/PUTRESCINE IMPORT ATP-BINDING PROTEIN POTA"/>
    <property type="match status" value="1"/>
</dbReference>
<dbReference type="GO" id="GO:0016887">
    <property type="term" value="F:ATP hydrolysis activity"/>
    <property type="evidence" value="ECO:0007669"/>
    <property type="project" value="InterPro"/>
</dbReference>
<dbReference type="InterPro" id="IPR027417">
    <property type="entry name" value="P-loop_NTPase"/>
</dbReference>
<evidence type="ECO:0000256" key="3">
    <source>
        <dbReference type="ARBA" id="ARBA00022496"/>
    </source>
</evidence>
<feature type="domain" description="ABC transporter" evidence="9">
    <location>
        <begin position="8"/>
        <end position="240"/>
    </location>
</feature>
<evidence type="ECO:0000259" key="9">
    <source>
        <dbReference type="PROSITE" id="PS50893"/>
    </source>
</evidence>
<dbReference type="InterPro" id="IPR003439">
    <property type="entry name" value="ABC_transporter-like_ATP-bd"/>
</dbReference>
<dbReference type="Pfam" id="PF00005">
    <property type="entry name" value="ABC_tran"/>
    <property type="match status" value="1"/>
</dbReference>
<evidence type="ECO:0000256" key="1">
    <source>
        <dbReference type="ARBA" id="ARBA00022448"/>
    </source>
</evidence>
<keyword evidence="3" id="KW-0410">Iron transport</keyword>
<dbReference type="GO" id="GO:0015408">
    <property type="term" value="F:ABC-type ferric iron transporter activity"/>
    <property type="evidence" value="ECO:0007669"/>
    <property type="project" value="InterPro"/>
</dbReference>
<dbReference type="PROSITE" id="PS50893">
    <property type="entry name" value="ABC_TRANSPORTER_2"/>
    <property type="match status" value="1"/>
</dbReference>
<keyword evidence="6" id="KW-0408">Iron</keyword>
<accession>A0A0G4JWM3</accession>
<dbReference type="AlphaFoldDB" id="A0A0G4JWM3"/>
<evidence type="ECO:0000313" key="11">
    <source>
        <dbReference type="Proteomes" id="UP000044377"/>
    </source>
</evidence>
<dbReference type="GO" id="GO:0043190">
    <property type="term" value="C:ATP-binding cassette (ABC) transporter complex"/>
    <property type="evidence" value="ECO:0007669"/>
    <property type="project" value="InterPro"/>
</dbReference>
<gene>
    <name evidence="10" type="ORF">BN1221_02793</name>
</gene>
<dbReference type="CDD" id="cd03259">
    <property type="entry name" value="ABC_Carb_Solutes_like"/>
    <property type="match status" value="1"/>
</dbReference>
<protein>
    <submittedName>
        <fullName evidence="10">Ferric iron ABC transporter, ATP-binding protein</fullName>
    </submittedName>
</protein>
<dbReference type="EMBL" id="CGIG01000001">
    <property type="protein sequence ID" value="CPR17694.1"/>
    <property type="molecule type" value="Genomic_DNA"/>
</dbReference>
<dbReference type="FunFam" id="3.40.50.300:FF:000425">
    <property type="entry name" value="Probable ABC transporter, ATP-binding subunit"/>
    <property type="match status" value="1"/>
</dbReference>
<sequence>MINPPDILTIEHVTCRYQQNNVLSNFSLSAREREIVCLLGASGCGKTTLLNAVAGLIPIAEGTIAVSGEIIGNGQVQVAPELRQVGMIFQDDALFPHLTVAQNIAFGLYDRPQDAIATVVSEMMALVKLEGLDARYPHELSGEQQQRVAIARALACKPKILLLDEPFSNIDNQVRYHLITELRLILKQLQVVTIFVTHDRDEAFAFADRLAVMDNGGIVQEGYPATLYQRPNSRFIADYLGSSNYLSVTILSDHQWHSIFGDHTATHVHGQPIGSSCDWLVRPHDIALALDPDGVAEIEDRVFMGTLNHYRIRLDEQMIQVQSSIWFEPGQRVRLSIKNEQPILFPGS</sequence>
<evidence type="ECO:0000256" key="5">
    <source>
        <dbReference type="ARBA" id="ARBA00022840"/>
    </source>
</evidence>
<dbReference type="SMART" id="SM00382">
    <property type="entry name" value="AAA"/>
    <property type="match status" value="1"/>
</dbReference>
<dbReference type="GO" id="GO:0015697">
    <property type="term" value="P:quaternary ammonium group transport"/>
    <property type="evidence" value="ECO:0007669"/>
    <property type="project" value="UniProtKB-ARBA"/>
</dbReference>
<dbReference type="SUPFAM" id="SSF50331">
    <property type="entry name" value="MOP-like"/>
    <property type="match status" value="1"/>
</dbReference>
<proteinExistence type="predicted"/>
<keyword evidence="4" id="KW-0547">Nucleotide-binding</keyword>
<keyword evidence="11" id="KW-1185">Reference proteome</keyword>
<dbReference type="InterPro" id="IPR013611">
    <property type="entry name" value="Transp-assoc_OB_typ2"/>
</dbReference>
<dbReference type="Proteomes" id="UP000044377">
    <property type="component" value="Unassembled WGS sequence"/>
</dbReference>
<evidence type="ECO:0000256" key="2">
    <source>
        <dbReference type="ARBA" id="ARBA00022475"/>
    </source>
</evidence>
<dbReference type="InterPro" id="IPR008995">
    <property type="entry name" value="Mo/tungstate-bd_C_term_dom"/>
</dbReference>
<evidence type="ECO:0000256" key="4">
    <source>
        <dbReference type="ARBA" id="ARBA00022741"/>
    </source>
</evidence>
<dbReference type="STRING" id="1109412.BN1221_02793"/>
<organism evidence="10 11">
    <name type="scientific">Brenneria goodwinii</name>
    <dbReference type="NCBI Taxonomy" id="1109412"/>
    <lineage>
        <taxon>Bacteria</taxon>
        <taxon>Pseudomonadati</taxon>
        <taxon>Pseudomonadota</taxon>
        <taxon>Gammaproteobacteria</taxon>
        <taxon>Enterobacterales</taxon>
        <taxon>Pectobacteriaceae</taxon>
        <taxon>Brenneria</taxon>
    </lineage>
</organism>
<reference evidence="11" key="1">
    <citation type="submission" date="2015-01" db="EMBL/GenBank/DDBJ databases">
        <authorList>
            <person name="Paterson Steve"/>
        </authorList>
    </citation>
    <scope>NUCLEOTIDE SEQUENCE [LARGE SCALE GENOMIC DNA]</scope>
    <source>
        <strain evidence="11">OBR1</strain>
    </source>
</reference>
<keyword evidence="8" id="KW-0472">Membrane</keyword>
<keyword evidence="1" id="KW-0813">Transport</keyword>
<dbReference type="InterPro" id="IPR003593">
    <property type="entry name" value="AAA+_ATPase"/>
</dbReference>
<evidence type="ECO:0000313" key="10">
    <source>
        <dbReference type="EMBL" id="CPR17694.1"/>
    </source>
</evidence>
<keyword evidence="2" id="KW-1003">Cell membrane</keyword>
<dbReference type="InterPro" id="IPR015853">
    <property type="entry name" value="ABC_transpr_FbpC"/>
</dbReference>
<dbReference type="GO" id="GO:0005524">
    <property type="term" value="F:ATP binding"/>
    <property type="evidence" value="ECO:0007669"/>
    <property type="project" value="UniProtKB-KW"/>
</dbReference>
<dbReference type="Pfam" id="PF08402">
    <property type="entry name" value="TOBE_2"/>
    <property type="match status" value="1"/>
</dbReference>